<keyword evidence="4" id="KW-1185">Reference proteome</keyword>
<evidence type="ECO:0000259" key="2">
    <source>
        <dbReference type="Pfam" id="PF10646"/>
    </source>
</evidence>
<dbReference type="Pfam" id="PF10646">
    <property type="entry name" value="Germane"/>
    <property type="match status" value="1"/>
</dbReference>
<feature type="chain" id="PRO_5045902294" description="GerMN domain-containing protein" evidence="1">
    <location>
        <begin position="24"/>
        <end position="169"/>
    </location>
</feature>
<reference evidence="4" key="1">
    <citation type="journal article" date="2019" name="Int. J. Syst. Evol. Microbiol.">
        <title>The Global Catalogue of Microorganisms (GCM) 10K type strain sequencing project: providing services to taxonomists for standard genome sequencing and annotation.</title>
        <authorList>
            <consortium name="The Broad Institute Genomics Platform"/>
            <consortium name="The Broad Institute Genome Sequencing Center for Infectious Disease"/>
            <person name="Wu L."/>
            <person name="Ma J."/>
        </authorList>
    </citation>
    <scope>NUCLEOTIDE SEQUENCE [LARGE SCALE GENOMIC DNA]</scope>
    <source>
        <strain evidence="4">JCM 4565</strain>
    </source>
</reference>
<feature type="signal peptide" evidence="1">
    <location>
        <begin position="1"/>
        <end position="23"/>
    </location>
</feature>
<feature type="domain" description="GerMN" evidence="2">
    <location>
        <begin position="52"/>
        <end position="138"/>
    </location>
</feature>
<dbReference type="InterPro" id="IPR019606">
    <property type="entry name" value="GerMN"/>
</dbReference>
<gene>
    <name evidence="3" type="ORF">GCM10010319_23410</name>
</gene>
<evidence type="ECO:0000313" key="3">
    <source>
        <dbReference type="EMBL" id="GAA0346301.1"/>
    </source>
</evidence>
<keyword evidence="1" id="KW-0732">Signal</keyword>
<name>A0ABP3GLK6_9ACTN</name>
<proteinExistence type="predicted"/>
<protein>
    <recommendedName>
        <fullName evidence="2">GerMN domain-containing protein</fullName>
    </recommendedName>
</protein>
<dbReference type="Proteomes" id="UP001500063">
    <property type="component" value="Unassembled WGS sequence"/>
</dbReference>
<evidence type="ECO:0000313" key="4">
    <source>
        <dbReference type="Proteomes" id="UP001500063"/>
    </source>
</evidence>
<sequence length="169" mass="17422">MGPGVRRRLLALVLALSPLTACGIADTGPTRAGAPASGLPLPGRHPAAVIHIYFSSPVGLERVSRPYGGPDAPQAAMDRLAQGPDPAERTRGLVTFIPSGTPAPTAVTRERGTVDVHLPPAWTANRTALRQLVCTAADAVAVVGTGPENVRVRLHHAEGGEPVGETCAR</sequence>
<accession>A0ABP3GLK6</accession>
<organism evidence="3 4">
    <name type="scientific">Streptomyces blastmyceticus</name>
    <dbReference type="NCBI Taxonomy" id="68180"/>
    <lineage>
        <taxon>Bacteria</taxon>
        <taxon>Bacillati</taxon>
        <taxon>Actinomycetota</taxon>
        <taxon>Actinomycetes</taxon>
        <taxon>Kitasatosporales</taxon>
        <taxon>Streptomycetaceae</taxon>
        <taxon>Streptomyces</taxon>
    </lineage>
</organism>
<evidence type="ECO:0000256" key="1">
    <source>
        <dbReference type="SAM" id="SignalP"/>
    </source>
</evidence>
<comment type="caution">
    <text evidence="3">The sequence shown here is derived from an EMBL/GenBank/DDBJ whole genome shotgun (WGS) entry which is preliminary data.</text>
</comment>
<dbReference type="EMBL" id="BAAABW010000013">
    <property type="protein sequence ID" value="GAA0346301.1"/>
    <property type="molecule type" value="Genomic_DNA"/>
</dbReference>